<dbReference type="Proteomes" id="UP000645828">
    <property type="component" value="Unassembled WGS sequence"/>
</dbReference>
<evidence type="ECO:0000256" key="9">
    <source>
        <dbReference type="ARBA" id="ARBA00023733"/>
    </source>
</evidence>
<dbReference type="InterPro" id="IPR021109">
    <property type="entry name" value="Peptidase_aspartic_dom_sf"/>
</dbReference>
<evidence type="ECO:0000313" key="18">
    <source>
        <dbReference type="Proteomes" id="UP000645828"/>
    </source>
</evidence>
<keyword evidence="13" id="KW-1015">Disulfide bond</keyword>
<keyword evidence="6 14" id="KW-0064">Aspartyl protease</keyword>
<feature type="signal peptide" evidence="15">
    <location>
        <begin position="1"/>
        <end position="16"/>
    </location>
</feature>
<evidence type="ECO:0000256" key="6">
    <source>
        <dbReference type="ARBA" id="ARBA00022750"/>
    </source>
</evidence>
<dbReference type="Gene3D" id="2.40.70.10">
    <property type="entry name" value="Acid Proteases"/>
    <property type="match status" value="3"/>
</dbReference>
<comment type="catalytic activity">
    <reaction evidence="9">
        <text>More restricted specificity than pepsin A, but shows preferential cleavage at Tyr-|-Xaa bonds. High activity on hemoglobin.</text>
        <dbReference type="EC" id="3.4.23.3"/>
    </reaction>
</comment>
<reference evidence="17" key="1">
    <citation type="submission" date="2020-12" db="EMBL/GenBank/DDBJ databases">
        <authorList>
            <consortium name="Molecular Ecology Group"/>
        </authorList>
    </citation>
    <scope>NUCLEOTIDE SEQUENCE</scope>
    <source>
        <strain evidence="17">TBG_1078</strain>
    </source>
</reference>
<evidence type="ECO:0000256" key="11">
    <source>
        <dbReference type="ARBA" id="ARBA00023796"/>
    </source>
</evidence>
<evidence type="ECO:0000256" key="3">
    <source>
        <dbReference type="ARBA" id="ARBA00022525"/>
    </source>
</evidence>
<dbReference type="EC" id="3.4.23.3" evidence="11"/>
<keyword evidence="7 14" id="KW-0378">Hydrolase</keyword>
<name>A0A811YK17_NYCPR</name>
<evidence type="ECO:0000256" key="5">
    <source>
        <dbReference type="ARBA" id="ARBA00022729"/>
    </source>
</evidence>
<dbReference type="PRINTS" id="PR00792">
    <property type="entry name" value="PEPSIN"/>
</dbReference>
<accession>A0A811YK17</accession>
<dbReference type="PANTHER" id="PTHR47966:SF72">
    <property type="entry name" value="GASTRICSIN"/>
    <property type="match status" value="1"/>
</dbReference>
<keyword evidence="3" id="KW-0964">Secreted</keyword>
<dbReference type="AlphaFoldDB" id="A0A811YK17"/>
<dbReference type="EMBL" id="CAJHUB010000680">
    <property type="protein sequence ID" value="CAD7677821.1"/>
    <property type="molecule type" value="Genomic_DNA"/>
</dbReference>
<feature type="chain" id="PRO_5032670733" description="Gastricsin" evidence="15">
    <location>
        <begin position="17"/>
        <end position="346"/>
    </location>
</feature>
<evidence type="ECO:0000256" key="1">
    <source>
        <dbReference type="ARBA" id="ARBA00004613"/>
    </source>
</evidence>
<evidence type="ECO:0000256" key="13">
    <source>
        <dbReference type="PIRSR" id="PIRSR601461-2"/>
    </source>
</evidence>
<dbReference type="GO" id="GO:0005615">
    <property type="term" value="C:extracellular space"/>
    <property type="evidence" value="ECO:0007669"/>
    <property type="project" value="TreeGrafter"/>
</dbReference>
<dbReference type="InterPro" id="IPR033121">
    <property type="entry name" value="PEPTIDASE_A1"/>
</dbReference>
<keyword evidence="18" id="KW-1185">Reference proteome</keyword>
<keyword evidence="8" id="KW-0865">Zymogen</keyword>
<dbReference type="PANTHER" id="PTHR47966">
    <property type="entry name" value="BETA-SITE APP-CLEAVING ENZYME, ISOFORM A-RELATED"/>
    <property type="match status" value="1"/>
</dbReference>
<comment type="subcellular location">
    <subcellularLocation>
        <location evidence="1">Secreted</location>
    </subcellularLocation>
</comment>
<evidence type="ECO:0000256" key="12">
    <source>
        <dbReference type="ARBA" id="ARBA00023821"/>
    </source>
</evidence>
<evidence type="ECO:0000256" key="7">
    <source>
        <dbReference type="ARBA" id="ARBA00022801"/>
    </source>
</evidence>
<dbReference type="PROSITE" id="PS51767">
    <property type="entry name" value="PEPTIDASE_A1"/>
    <property type="match status" value="1"/>
</dbReference>
<keyword evidence="5 15" id="KW-0732">Signal</keyword>
<evidence type="ECO:0000256" key="15">
    <source>
        <dbReference type="SAM" id="SignalP"/>
    </source>
</evidence>
<dbReference type="FunFam" id="2.40.70.10:FF:000008">
    <property type="entry name" value="Cathepsin D"/>
    <property type="match status" value="1"/>
</dbReference>
<dbReference type="GO" id="GO:0004190">
    <property type="term" value="F:aspartic-type endopeptidase activity"/>
    <property type="evidence" value="ECO:0007669"/>
    <property type="project" value="UniProtKB-KW"/>
</dbReference>
<comment type="caution">
    <text evidence="17">The sequence shown here is derived from an EMBL/GenBank/DDBJ whole genome shotgun (WGS) entry which is preliminary data.</text>
</comment>
<feature type="domain" description="Peptidase A1" evidence="16">
    <location>
        <begin position="56"/>
        <end position="343"/>
    </location>
</feature>
<evidence type="ECO:0000256" key="10">
    <source>
        <dbReference type="ARBA" id="ARBA00023749"/>
    </source>
</evidence>
<evidence type="ECO:0000256" key="4">
    <source>
        <dbReference type="ARBA" id="ARBA00022670"/>
    </source>
</evidence>
<evidence type="ECO:0000256" key="8">
    <source>
        <dbReference type="ARBA" id="ARBA00023145"/>
    </source>
</evidence>
<dbReference type="SUPFAM" id="SSF50630">
    <property type="entry name" value="Acid proteases"/>
    <property type="match status" value="1"/>
</dbReference>
<dbReference type="Pfam" id="PF00026">
    <property type="entry name" value="Asp"/>
    <property type="match status" value="3"/>
</dbReference>
<proteinExistence type="inferred from homology"/>
<dbReference type="PROSITE" id="PS00141">
    <property type="entry name" value="ASP_PROTEASE"/>
    <property type="match status" value="2"/>
</dbReference>
<feature type="disulfide bond" evidence="13">
    <location>
        <begin position="87"/>
        <end position="92"/>
    </location>
</feature>
<evidence type="ECO:0000256" key="2">
    <source>
        <dbReference type="ARBA" id="ARBA00007447"/>
    </source>
</evidence>
<protein>
    <recommendedName>
        <fullName evidence="12">Gastricsin</fullName>
        <ecNumber evidence="11">3.4.23.3</ecNumber>
    </recommendedName>
</protein>
<evidence type="ECO:0000256" key="14">
    <source>
        <dbReference type="RuleBase" id="RU000454"/>
    </source>
</evidence>
<comment type="function">
    <text evidence="10">Hydrolyzes a variety of proteins.</text>
</comment>
<gene>
    <name evidence="17" type="ORF">NYPRO_LOCUS10619</name>
</gene>
<organism evidence="17 18">
    <name type="scientific">Nyctereutes procyonoides</name>
    <name type="common">Raccoon dog</name>
    <name type="synonym">Canis procyonoides</name>
    <dbReference type="NCBI Taxonomy" id="34880"/>
    <lineage>
        <taxon>Eukaryota</taxon>
        <taxon>Metazoa</taxon>
        <taxon>Chordata</taxon>
        <taxon>Craniata</taxon>
        <taxon>Vertebrata</taxon>
        <taxon>Euteleostomi</taxon>
        <taxon>Mammalia</taxon>
        <taxon>Eutheria</taxon>
        <taxon>Laurasiatheria</taxon>
        <taxon>Carnivora</taxon>
        <taxon>Caniformia</taxon>
        <taxon>Canidae</taxon>
        <taxon>Nyctereutes</taxon>
    </lineage>
</organism>
<evidence type="ECO:0000313" key="17">
    <source>
        <dbReference type="EMBL" id="CAD7677821.1"/>
    </source>
</evidence>
<comment type="similarity">
    <text evidence="2 14">Belongs to the peptidase A1 family.</text>
</comment>
<sequence length="346" mass="37539">MKWMAMALISLQLLEAAVVKAYWGVLEDPKNDPAHKYHSGNLGVVFKPLAYLDSMYLGEISIGTPSQNFLVLFDTGSSILWVPSVQCQSRACASHPRFNPNMSSTYSSNGQIFSAQHGSGSLSGVYGYDTEGEPCCRMLPASGFDGIMGLAYRALAEGRSITALQGRLQAGLLSSQVFSFYLGRDRSSQNRAVLIFRGIDHSLHKGTNLLGPSQESPPPKCPELELLRALLSSPFRFLIGGCATSWCSQGCQAIVDTGTSLLTFIMDCNNVQNLPTLTFLISRVRLSLPYHSFLFTENGICALGVQATYLPSSSGQPLWILGVVFLRSYYSIFDIGNNRVGCATAA</sequence>
<evidence type="ECO:0000259" key="16">
    <source>
        <dbReference type="PROSITE" id="PS51767"/>
    </source>
</evidence>
<dbReference type="InterPro" id="IPR001969">
    <property type="entry name" value="Aspartic_peptidase_AS"/>
</dbReference>
<keyword evidence="4 14" id="KW-0645">Protease</keyword>
<dbReference type="GO" id="GO:0006508">
    <property type="term" value="P:proteolysis"/>
    <property type="evidence" value="ECO:0007669"/>
    <property type="project" value="UniProtKB-KW"/>
</dbReference>
<dbReference type="InterPro" id="IPR001461">
    <property type="entry name" value="Aspartic_peptidase_A1"/>
</dbReference>